<dbReference type="EMBL" id="KI392963">
    <property type="protein sequence ID" value="ERN10174.1"/>
    <property type="molecule type" value="Genomic_DNA"/>
</dbReference>
<name>W1PQW9_AMBTC</name>
<dbReference type="Gramene" id="ERN10174">
    <property type="protein sequence ID" value="ERN10174"/>
    <property type="gene ID" value="AMTR_s00168p00056690"/>
</dbReference>
<reference evidence="2" key="1">
    <citation type="journal article" date="2013" name="Science">
        <title>The Amborella genome and the evolution of flowering plants.</title>
        <authorList>
            <consortium name="Amborella Genome Project"/>
        </authorList>
    </citation>
    <scope>NUCLEOTIDE SEQUENCE [LARGE SCALE GENOMIC DNA]</scope>
</reference>
<dbReference type="HOGENOM" id="CLU_2625306_0_0_1"/>
<sequence length="78" mass="9122">MDLWALRHFTKVVRRYVPGFMGTPALHEGSSAIWFLDSWAVQHSMKAVRRYGSWIHRHSGRVPAAVQRYSLWLRSAQL</sequence>
<organism evidence="1 2">
    <name type="scientific">Amborella trichopoda</name>
    <dbReference type="NCBI Taxonomy" id="13333"/>
    <lineage>
        <taxon>Eukaryota</taxon>
        <taxon>Viridiplantae</taxon>
        <taxon>Streptophyta</taxon>
        <taxon>Embryophyta</taxon>
        <taxon>Tracheophyta</taxon>
        <taxon>Spermatophyta</taxon>
        <taxon>Magnoliopsida</taxon>
        <taxon>Amborellales</taxon>
        <taxon>Amborellaceae</taxon>
        <taxon>Amborella</taxon>
    </lineage>
</organism>
<dbReference type="AlphaFoldDB" id="W1PQW9"/>
<keyword evidence="2" id="KW-1185">Reference proteome</keyword>
<evidence type="ECO:0000313" key="1">
    <source>
        <dbReference type="EMBL" id="ERN10174.1"/>
    </source>
</evidence>
<dbReference type="Proteomes" id="UP000017836">
    <property type="component" value="Unassembled WGS sequence"/>
</dbReference>
<gene>
    <name evidence="1" type="ORF">AMTR_s00168p00056690</name>
</gene>
<accession>W1PQW9</accession>
<evidence type="ECO:0000313" key="2">
    <source>
        <dbReference type="Proteomes" id="UP000017836"/>
    </source>
</evidence>
<proteinExistence type="predicted"/>
<protein>
    <submittedName>
        <fullName evidence="1">Uncharacterized protein</fullName>
    </submittedName>
</protein>